<evidence type="ECO:0000313" key="9">
    <source>
        <dbReference type="EMBL" id="CAD7701782.1"/>
    </source>
</evidence>
<dbReference type="InterPro" id="IPR020846">
    <property type="entry name" value="MFS_dom"/>
</dbReference>
<feature type="transmembrane region" description="Helical" evidence="7">
    <location>
        <begin position="307"/>
        <end position="328"/>
    </location>
</feature>
<evidence type="ECO:0000256" key="2">
    <source>
        <dbReference type="ARBA" id="ARBA00022448"/>
    </source>
</evidence>
<keyword evidence="5 7" id="KW-0472">Membrane</keyword>
<dbReference type="PANTHER" id="PTHR43791:SF36">
    <property type="entry name" value="TRANSPORTER, PUTATIVE (AFU_ORTHOLOGUE AFUA_6G08340)-RELATED"/>
    <property type="match status" value="1"/>
</dbReference>
<dbReference type="OrthoDB" id="196786at2759"/>
<feature type="domain" description="Major facilitator superfamily (MFS) profile" evidence="8">
    <location>
        <begin position="72"/>
        <end position="497"/>
    </location>
</feature>
<accession>A0A8S1J2K2</accession>
<feature type="transmembrane region" description="Helical" evidence="7">
    <location>
        <begin position="380"/>
        <end position="400"/>
    </location>
</feature>
<dbReference type="GO" id="GO:0016020">
    <property type="term" value="C:membrane"/>
    <property type="evidence" value="ECO:0007669"/>
    <property type="project" value="UniProtKB-SubCell"/>
</dbReference>
<feature type="region of interest" description="Disordered" evidence="6">
    <location>
        <begin position="1"/>
        <end position="47"/>
    </location>
</feature>
<feature type="transmembrane region" description="Helical" evidence="7">
    <location>
        <begin position="474"/>
        <end position="492"/>
    </location>
</feature>
<feature type="transmembrane region" description="Helical" evidence="7">
    <location>
        <begin position="230"/>
        <end position="250"/>
    </location>
</feature>
<reference evidence="9" key="1">
    <citation type="submission" date="2020-12" db="EMBL/GenBank/DDBJ databases">
        <authorList>
            <person name="Iha C."/>
        </authorList>
    </citation>
    <scope>NUCLEOTIDE SEQUENCE</scope>
</reference>
<dbReference type="InterPro" id="IPR036259">
    <property type="entry name" value="MFS_trans_sf"/>
</dbReference>
<dbReference type="AlphaFoldDB" id="A0A8S1J2K2"/>
<dbReference type="GO" id="GO:0022857">
    <property type="term" value="F:transmembrane transporter activity"/>
    <property type="evidence" value="ECO:0007669"/>
    <property type="project" value="InterPro"/>
</dbReference>
<feature type="transmembrane region" description="Helical" evidence="7">
    <location>
        <begin position="137"/>
        <end position="156"/>
    </location>
</feature>
<evidence type="ECO:0000256" key="3">
    <source>
        <dbReference type="ARBA" id="ARBA00022692"/>
    </source>
</evidence>
<evidence type="ECO:0000256" key="4">
    <source>
        <dbReference type="ARBA" id="ARBA00022989"/>
    </source>
</evidence>
<dbReference type="Gene3D" id="1.20.1250.20">
    <property type="entry name" value="MFS general substrate transporter like domains"/>
    <property type="match status" value="2"/>
</dbReference>
<protein>
    <recommendedName>
        <fullName evidence="8">Major facilitator superfamily (MFS) profile domain-containing protein</fullName>
    </recommendedName>
</protein>
<proteinExistence type="predicted"/>
<feature type="transmembrane region" description="Helical" evidence="7">
    <location>
        <begin position="441"/>
        <end position="462"/>
    </location>
</feature>
<name>A0A8S1J2K2_9CHLO</name>
<feature type="transmembrane region" description="Helical" evidence="7">
    <location>
        <begin position="348"/>
        <end position="368"/>
    </location>
</feature>
<feature type="transmembrane region" description="Helical" evidence="7">
    <location>
        <begin position="110"/>
        <end position="130"/>
    </location>
</feature>
<keyword evidence="2" id="KW-0813">Transport</keyword>
<dbReference type="Pfam" id="PF07690">
    <property type="entry name" value="MFS_1"/>
    <property type="match status" value="2"/>
</dbReference>
<evidence type="ECO:0000256" key="7">
    <source>
        <dbReference type="SAM" id="Phobius"/>
    </source>
</evidence>
<comment type="subcellular location">
    <subcellularLocation>
        <location evidence="1">Membrane</location>
        <topology evidence="1">Multi-pass membrane protein</topology>
    </subcellularLocation>
</comment>
<dbReference type="EMBL" id="CAJHUC010001633">
    <property type="protein sequence ID" value="CAD7701782.1"/>
    <property type="molecule type" value="Genomic_DNA"/>
</dbReference>
<keyword evidence="10" id="KW-1185">Reference proteome</keyword>
<dbReference type="PROSITE" id="PS50850">
    <property type="entry name" value="MFS"/>
    <property type="match status" value="1"/>
</dbReference>
<dbReference type="PANTHER" id="PTHR43791">
    <property type="entry name" value="PERMEASE-RELATED"/>
    <property type="match status" value="1"/>
</dbReference>
<feature type="transmembrane region" description="Helical" evidence="7">
    <location>
        <begin position="162"/>
        <end position="184"/>
    </location>
</feature>
<evidence type="ECO:0000256" key="5">
    <source>
        <dbReference type="ARBA" id="ARBA00023136"/>
    </source>
</evidence>
<feature type="transmembrane region" description="Helical" evidence="7">
    <location>
        <begin position="72"/>
        <end position="90"/>
    </location>
</feature>
<evidence type="ECO:0000313" key="10">
    <source>
        <dbReference type="Proteomes" id="UP000708148"/>
    </source>
</evidence>
<feature type="transmembrane region" description="Helical" evidence="7">
    <location>
        <begin position="406"/>
        <end position="429"/>
    </location>
</feature>
<organism evidence="9 10">
    <name type="scientific">Ostreobium quekettii</name>
    <dbReference type="NCBI Taxonomy" id="121088"/>
    <lineage>
        <taxon>Eukaryota</taxon>
        <taxon>Viridiplantae</taxon>
        <taxon>Chlorophyta</taxon>
        <taxon>core chlorophytes</taxon>
        <taxon>Ulvophyceae</taxon>
        <taxon>TCBD clade</taxon>
        <taxon>Bryopsidales</taxon>
        <taxon>Ostreobineae</taxon>
        <taxon>Ostreobiaceae</taxon>
        <taxon>Ostreobium</taxon>
    </lineage>
</organism>
<evidence type="ECO:0000259" key="8">
    <source>
        <dbReference type="PROSITE" id="PS50850"/>
    </source>
</evidence>
<keyword evidence="3 7" id="KW-0812">Transmembrane</keyword>
<dbReference type="SUPFAM" id="SSF103473">
    <property type="entry name" value="MFS general substrate transporter"/>
    <property type="match status" value="1"/>
</dbReference>
<evidence type="ECO:0000256" key="6">
    <source>
        <dbReference type="SAM" id="MobiDB-lite"/>
    </source>
</evidence>
<evidence type="ECO:0000256" key="1">
    <source>
        <dbReference type="ARBA" id="ARBA00004141"/>
    </source>
</evidence>
<dbReference type="Proteomes" id="UP000708148">
    <property type="component" value="Unassembled WGS sequence"/>
</dbReference>
<gene>
    <name evidence="9" type="ORF">OSTQU699_LOCUS7139</name>
</gene>
<dbReference type="InterPro" id="IPR011701">
    <property type="entry name" value="MFS"/>
</dbReference>
<keyword evidence="4 7" id="KW-1133">Transmembrane helix</keyword>
<comment type="caution">
    <text evidence="9">The sequence shown here is derived from an EMBL/GenBank/DDBJ whole genome shotgun (WGS) entry which is preliminary data.</text>
</comment>
<sequence length="516" mass="53485">MATGSDRDAASQAPLLRREDGDGNGRSGRAGMIPAHPPRRCTGADPSPSTPLLGFKNAEIGKTALGKISGNVVALCCAVVFLCYVDRAYVGLSARQLLADRGWDQGVYGASVSAFFLGYVVFQIPSALLMQRLGTPAVLGASLCAWGLAAAGTAFARTPGQFYAARLLLGVAESGTFPGVWYYLGLFLPRDRITVSMAAVDVSLVASQVLSPLAAAGLMGMDGMLGMAGWQWLFVSEVIPTLALGGWFWYRMPKGPSLARFLSREEAEWVAEEVGGAEAASAEGRPAFDQLYDAVASPRLWGCAVIYFLRLMAMYVMLFWSVLLISAMRSGRGLRPPLPQDPSSSHSNSAAILLATVPYAAAAAATLINGWHSQATRERTLHIALPFMLGGAIFGALPIFGGSHLALGLAALTIGAAGAVSGGSILTTIASATLPVGSKAFGLGLFNSVANLGGIVGPIATGVMVERWGSYNEAIWAMAAALFAGGVLALFLGDPLAPGGPKGCAGGGEEEDELHV</sequence>